<dbReference type="Proteomes" id="UP000502415">
    <property type="component" value="Chromosome"/>
</dbReference>
<organism evidence="3 4">
    <name type="scientific">Massilia forsythiae</name>
    <dbReference type="NCBI Taxonomy" id="2728020"/>
    <lineage>
        <taxon>Bacteria</taxon>
        <taxon>Pseudomonadati</taxon>
        <taxon>Pseudomonadota</taxon>
        <taxon>Betaproteobacteria</taxon>
        <taxon>Burkholderiales</taxon>
        <taxon>Oxalobacteraceae</taxon>
        <taxon>Telluria group</taxon>
        <taxon>Massilia</taxon>
    </lineage>
</organism>
<accession>A0A7Z2ZS42</accession>
<evidence type="ECO:0000313" key="3">
    <source>
        <dbReference type="EMBL" id="QJE00088.1"/>
    </source>
</evidence>
<dbReference type="KEGG" id="mfy:HH212_08645"/>
<feature type="signal peptide" evidence="2">
    <location>
        <begin position="1"/>
        <end position="18"/>
    </location>
</feature>
<sequence length="355" mass="38043">MKITLFLGLTLCAGAALAQDPAAAGTPTYGAADCKVGKLLPPPAGGAVQWRGNCKDGFADGPGVLEWTTKDGTALRLEAAFARGAVVGEGKLRAGGRFDYIGTLVNGMPDGEGYLKFADGHRYEGGIRHMQREGQGTLIYPNGDVYQGGFHDNKLSGTGRLTFALGGKIEGEFKDGKPDAKAKITYAGSGREAEFGNLRHERAQEEDGKPLAFQIREDEPHLGTLLRKATIKSSVPLTSNWKALSEAQKDVVRSHYPALEEGDEPPFPVRGEGELLKVLHAVGNRYNATGMLRLNVLVGADGKAKQVARVGDFDQDVVRYAASAAMVQEYKPALCHGAPCEMMYALRVNLVRQMP</sequence>
<dbReference type="PANTHER" id="PTHR43215">
    <property type="entry name" value="RADIAL SPOKE HEAD 1 HOMOLOG"/>
    <property type="match status" value="1"/>
</dbReference>
<reference evidence="3 4" key="1">
    <citation type="submission" date="2020-04" db="EMBL/GenBank/DDBJ databases">
        <title>Genome sequencing of novel species.</title>
        <authorList>
            <person name="Heo J."/>
            <person name="Kim S.-J."/>
            <person name="Kim J.-S."/>
            <person name="Hong S.-B."/>
            <person name="Kwon S.-W."/>
        </authorList>
    </citation>
    <scope>NUCLEOTIDE SEQUENCE [LARGE SCALE GENOMIC DNA]</scope>
    <source>
        <strain evidence="3 4">GN2-R2</strain>
    </source>
</reference>
<evidence type="ECO:0000313" key="4">
    <source>
        <dbReference type="Proteomes" id="UP000502415"/>
    </source>
</evidence>
<dbReference type="InterPro" id="IPR003409">
    <property type="entry name" value="MORN"/>
</dbReference>
<protein>
    <recommendedName>
        <fullName evidence="5">TonB C-terminal domain-containing protein</fullName>
    </recommendedName>
</protein>
<feature type="chain" id="PRO_5031325655" description="TonB C-terminal domain-containing protein" evidence="2">
    <location>
        <begin position="19"/>
        <end position="355"/>
    </location>
</feature>
<dbReference type="Gene3D" id="2.20.110.10">
    <property type="entry name" value="Histone H3 K4-specific methyltransferase SET7/9 N-terminal domain"/>
    <property type="match status" value="1"/>
</dbReference>
<dbReference type="RefSeq" id="WP_170202121.1">
    <property type="nucleotide sequence ID" value="NZ_CP051685.1"/>
</dbReference>
<dbReference type="EMBL" id="CP051685">
    <property type="protein sequence ID" value="QJE00088.1"/>
    <property type="molecule type" value="Genomic_DNA"/>
</dbReference>
<dbReference type="SMART" id="SM00698">
    <property type="entry name" value="MORN"/>
    <property type="match status" value="3"/>
</dbReference>
<keyword evidence="1" id="KW-0677">Repeat</keyword>
<dbReference type="Pfam" id="PF02493">
    <property type="entry name" value="MORN"/>
    <property type="match status" value="5"/>
</dbReference>
<dbReference type="PANTHER" id="PTHR43215:SF14">
    <property type="entry name" value="RADIAL SPOKE HEAD 1 HOMOLOG"/>
    <property type="match status" value="1"/>
</dbReference>
<keyword evidence="2" id="KW-0732">Signal</keyword>
<dbReference type="SUPFAM" id="SSF82185">
    <property type="entry name" value="Histone H3 K4-specific methyltransferase SET7/9 N-terminal domain"/>
    <property type="match status" value="1"/>
</dbReference>
<keyword evidence="4" id="KW-1185">Reference proteome</keyword>
<name>A0A7Z2ZS42_9BURK</name>
<evidence type="ECO:0008006" key="5">
    <source>
        <dbReference type="Google" id="ProtNLM"/>
    </source>
</evidence>
<gene>
    <name evidence="3" type="ORF">HH212_08645</name>
</gene>
<dbReference type="AlphaFoldDB" id="A0A7Z2ZS42"/>
<evidence type="ECO:0000256" key="2">
    <source>
        <dbReference type="SAM" id="SignalP"/>
    </source>
</evidence>
<evidence type="ECO:0000256" key="1">
    <source>
        <dbReference type="ARBA" id="ARBA00022737"/>
    </source>
</evidence>
<proteinExistence type="predicted"/>